<organism evidence="9 10">
    <name type="scientific">Laodelphax striatellus</name>
    <name type="common">Small brown planthopper</name>
    <name type="synonym">Delphax striatella</name>
    <dbReference type="NCBI Taxonomy" id="195883"/>
    <lineage>
        <taxon>Eukaryota</taxon>
        <taxon>Metazoa</taxon>
        <taxon>Ecdysozoa</taxon>
        <taxon>Arthropoda</taxon>
        <taxon>Hexapoda</taxon>
        <taxon>Insecta</taxon>
        <taxon>Pterygota</taxon>
        <taxon>Neoptera</taxon>
        <taxon>Paraneoptera</taxon>
        <taxon>Hemiptera</taxon>
        <taxon>Auchenorrhyncha</taxon>
        <taxon>Fulgoroidea</taxon>
        <taxon>Delphacidae</taxon>
        <taxon>Criomorphinae</taxon>
        <taxon>Laodelphax</taxon>
    </lineage>
</organism>
<keyword evidence="5" id="KW-1015">Disulfide bond</keyword>
<dbReference type="InParanoid" id="A0A482WJR6"/>
<dbReference type="FunCoup" id="A0A482WJR6">
    <property type="interactions" value="160"/>
</dbReference>
<reference evidence="9 10" key="1">
    <citation type="journal article" date="2017" name="Gigascience">
        <title>Genome sequence of the small brown planthopper, Laodelphax striatellus.</title>
        <authorList>
            <person name="Zhu J."/>
            <person name="Jiang F."/>
            <person name="Wang X."/>
            <person name="Yang P."/>
            <person name="Bao Y."/>
            <person name="Zhao W."/>
            <person name="Wang W."/>
            <person name="Lu H."/>
            <person name="Wang Q."/>
            <person name="Cui N."/>
            <person name="Li J."/>
            <person name="Chen X."/>
            <person name="Luo L."/>
            <person name="Yu J."/>
            <person name="Kang L."/>
            <person name="Cui F."/>
        </authorList>
    </citation>
    <scope>NUCLEOTIDE SEQUENCE [LARGE SCALE GENOMIC DNA]</scope>
    <source>
        <strain evidence="9">Lst14</strain>
    </source>
</reference>
<proteinExistence type="inferred from homology"/>
<comment type="caution">
    <text evidence="9">The sequence shown here is derived from an EMBL/GenBank/DDBJ whole genome shotgun (WGS) entry which is preliminary data.</text>
</comment>
<keyword evidence="3" id="KW-0165">Cleavage on pair of basic residues</keyword>
<dbReference type="PRINTS" id="PR00276">
    <property type="entry name" value="INSULINFAMLY"/>
</dbReference>
<evidence type="ECO:0000256" key="5">
    <source>
        <dbReference type="ARBA" id="ARBA00023157"/>
    </source>
</evidence>
<comment type="similarity">
    <text evidence="1 6">Belongs to the insulin family.</text>
</comment>
<dbReference type="InterPro" id="IPR016179">
    <property type="entry name" value="Insulin-like"/>
</dbReference>
<feature type="domain" description="Insulin-like" evidence="8">
    <location>
        <begin position="40"/>
        <end position="131"/>
    </location>
</feature>
<name>A0A482WJR6_LAOST</name>
<dbReference type="InterPro" id="IPR022353">
    <property type="entry name" value="Insulin_CS"/>
</dbReference>
<feature type="signal peptide" evidence="7">
    <location>
        <begin position="1"/>
        <end position="26"/>
    </location>
</feature>
<evidence type="ECO:0000256" key="7">
    <source>
        <dbReference type="SAM" id="SignalP"/>
    </source>
</evidence>
<evidence type="ECO:0000256" key="1">
    <source>
        <dbReference type="ARBA" id="ARBA00009034"/>
    </source>
</evidence>
<protein>
    <recommendedName>
        <fullName evidence="8">Insulin-like domain-containing protein</fullName>
    </recommendedName>
</protein>
<dbReference type="GO" id="GO:0005179">
    <property type="term" value="F:hormone activity"/>
    <property type="evidence" value="ECO:0007669"/>
    <property type="project" value="InterPro"/>
</dbReference>
<dbReference type="AlphaFoldDB" id="A0A482WJR6"/>
<evidence type="ECO:0000256" key="4">
    <source>
        <dbReference type="ARBA" id="ARBA00022729"/>
    </source>
</evidence>
<dbReference type="Pfam" id="PF00049">
    <property type="entry name" value="Insulin"/>
    <property type="match status" value="1"/>
</dbReference>
<dbReference type="PIRSF" id="PIRSF018431">
    <property type="entry name" value="Molluscan_insulin_rel_peptide"/>
    <property type="match status" value="1"/>
</dbReference>
<comment type="subcellular location">
    <subcellularLocation>
        <location evidence="6">Secreted</location>
    </subcellularLocation>
</comment>
<dbReference type="PROSITE" id="PS00262">
    <property type="entry name" value="INSULIN"/>
    <property type="match status" value="1"/>
</dbReference>
<evidence type="ECO:0000256" key="6">
    <source>
        <dbReference type="RuleBase" id="RU000406"/>
    </source>
</evidence>
<dbReference type="PANTHER" id="PTHR13647:SF4">
    <property type="entry name" value="INSULIN-LIKE PEPTIDE 1-RELATED"/>
    <property type="match status" value="1"/>
</dbReference>
<keyword evidence="4 7" id="KW-0732">Signal</keyword>
<keyword evidence="6" id="KW-0964">Secreted</keyword>
<dbReference type="GO" id="GO:0005576">
    <property type="term" value="C:extracellular region"/>
    <property type="evidence" value="ECO:0007669"/>
    <property type="project" value="UniProtKB-SubCell"/>
</dbReference>
<evidence type="ECO:0000259" key="8">
    <source>
        <dbReference type="SMART" id="SM00078"/>
    </source>
</evidence>
<dbReference type="Proteomes" id="UP000291343">
    <property type="component" value="Unassembled WGS sequence"/>
</dbReference>
<dbReference type="Gene3D" id="1.10.100.10">
    <property type="entry name" value="Insulin-like"/>
    <property type="match status" value="1"/>
</dbReference>
<keyword evidence="10" id="KW-1185">Reference proteome</keyword>
<evidence type="ECO:0000256" key="3">
    <source>
        <dbReference type="ARBA" id="ARBA00022685"/>
    </source>
</evidence>
<dbReference type="InterPro" id="IPR022352">
    <property type="entry name" value="Ins/IGF/rlx"/>
</dbReference>
<dbReference type="SUPFAM" id="SSF56994">
    <property type="entry name" value="Insulin-like"/>
    <property type="match status" value="1"/>
</dbReference>
<dbReference type="PANTHER" id="PTHR13647">
    <property type="entry name" value="INSULIN-LIKE PEPTIDE 2-RELATED"/>
    <property type="match status" value="1"/>
</dbReference>
<dbReference type="SMART" id="SM00078">
    <property type="entry name" value="IlGF"/>
    <property type="match status" value="1"/>
</dbReference>
<sequence>MLTCRCSLLLLVLLFSVMALFGQSEARNDIFRVYEKRQAQRYCGSNLVAALQLVCKGNYNTMFLNKKSLRDESSLEYRDERENGGDLDYPFEVRAKAIAFLPTNYRTRMRRGVTDECCVVPCTVRELAGYCGPSTS</sequence>
<accession>A0A482WJR6</accession>
<comment type="subunit">
    <text evidence="2">Heterodimer of a B chain and an A chain linked by two disulfide bonds.</text>
</comment>
<evidence type="ECO:0000313" key="9">
    <source>
        <dbReference type="EMBL" id="RZF33759.1"/>
    </source>
</evidence>
<dbReference type="OrthoDB" id="6608365at2759"/>
<dbReference type="InterPro" id="IPR036438">
    <property type="entry name" value="Insulin-like_sf"/>
</dbReference>
<gene>
    <name evidence="9" type="ORF">LSTR_LSTR008018</name>
</gene>
<evidence type="ECO:0000313" key="10">
    <source>
        <dbReference type="Proteomes" id="UP000291343"/>
    </source>
</evidence>
<feature type="chain" id="PRO_5019863542" description="Insulin-like domain-containing protein" evidence="7">
    <location>
        <begin position="27"/>
        <end position="136"/>
    </location>
</feature>
<evidence type="ECO:0000256" key="2">
    <source>
        <dbReference type="ARBA" id="ARBA00011207"/>
    </source>
</evidence>
<dbReference type="STRING" id="195883.A0A482WJR6"/>
<dbReference type="EMBL" id="QKKF02033458">
    <property type="protein sequence ID" value="RZF33759.1"/>
    <property type="molecule type" value="Genomic_DNA"/>
</dbReference>